<name>A0A1J8PWL9_9AGAM</name>
<dbReference type="OrthoDB" id="2416294at2759"/>
<organism evidence="1 2">
    <name type="scientific">Rhizopogon vesiculosus</name>
    <dbReference type="NCBI Taxonomy" id="180088"/>
    <lineage>
        <taxon>Eukaryota</taxon>
        <taxon>Fungi</taxon>
        <taxon>Dikarya</taxon>
        <taxon>Basidiomycota</taxon>
        <taxon>Agaricomycotina</taxon>
        <taxon>Agaricomycetes</taxon>
        <taxon>Agaricomycetidae</taxon>
        <taxon>Boletales</taxon>
        <taxon>Suillineae</taxon>
        <taxon>Rhizopogonaceae</taxon>
        <taxon>Rhizopogon</taxon>
    </lineage>
</organism>
<evidence type="ECO:0000313" key="2">
    <source>
        <dbReference type="Proteomes" id="UP000183567"/>
    </source>
</evidence>
<comment type="caution">
    <text evidence="1">The sequence shown here is derived from an EMBL/GenBank/DDBJ whole genome shotgun (WGS) entry which is preliminary data.</text>
</comment>
<proteinExistence type="predicted"/>
<dbReference type="EMBL" id="LVVM01004263">
    <property type="protein sequence ID" value="OJA13245.1"/>
    <property type="molecule type" value="Genomic_DNA"/>
</dbReference>
<sequence length="73" mass="8254">MSKNSDLEQNMEKALDTIPLTSMRRFTIRSSRFMDAYHKGLNGSQAAWAVKKYCGHRILPSLILAELDAAKII</sequence>
<dbReference type="AlphaFoldDB" id="A0A1J8PWL9"/>
<evidence type="ECO:0000313" key="1">
    <source>
        <dbReference type="EMBL" id="OJA13245.1"/>
    </source>
</evidence>
<protein>
    <submittedName>
        <fullName evidence="1">Uncharacterized protein</fullName>
    </submittedName>
</protein>
<reference evidence="1 2" key="1">
    <citation type="submission" date="2016-03" db="EMBL/GenBank/DDBJ databases">
        <title>Comparative genomics of the ectomycorrhizal sister species Rhizopogon vinicolor and Rhizopogon vesiculosus (Basidiomycota: Boletales) reveals a divergence of the mating type B locus.</title>
        <authorList>
            <person name="Mujic A.B."/>
            <person name="Kuo A."/>
            <person name="Tritt A."/>
            <person name="Lipzen A."/>
            <person name="Chen C."/>
            <person name="Johnson J."/>
            <person name="Sharma A."/>
            <person name="Barry K."/>
            <person name="Grigoriev I.V."/>
            <person name="Spatafora J.W."/>
        </authorList>
    </citation>
    <scope>NUCLEOTIDE SEQUENCE [LARGE SCALE GENOMIC DNA]</scope>
    <source>
        <strain evidence="1 2">AM-OR11-056</strain>
    </source>
</reference>
<accession>A0A1J8PWL9</accession>
<keyword evidence="2" id="KW-1185">Reference proteome</keyword>
<gene>
    <name evidence="1" type="ORF">AZE42_13101</name>
</gene>
<dbReference type="Proteomes" id="UP000183567">
    <property type="component" value="Unassembled WGS sequence"/>
</dbReference>